<name>L8JTE1_9BACT</name>
<gene>
    <name evidence="1" type="ORF">C900_01842</name>
</gene>
<dbReference type="AlphaFoldDB" id="L8JTE1"/>
<accession>L8JTE1</accession>
<dbReference type="OrthoDB" id="666874at2"/>
<reference evidence="1 2" key="1">
    <citation type="submission" date="2012-12" db="EMBL/GenBank/DDBJ databases">
        <title>Genome assembly of Fulvivirga imtechensis AK7.</title>
        <authorList>
            <person name="Nupur N."/>
            <person name="Khatri I."/>
            <person name="Kumar R."/>
            <person name="Subramanian S."/>
            <person name="Pinnaka A."/>
        </authorList>
    </citation>
    <scope>NUCLEOTIDE SEQUENCE [LARGE SCALE GENOMIC DNA]</scope>
    <source>
        <strain evidence="1 2">AK7</strain>
    </source>
</reference>
<organism evidence="1 2">
    <name type="scientific">Fulvivirga imtechensis AK7</name>
    <dbReference type="NCBI Taxonomy" id="1237149"/>
    <lineage>
        <taxon>Bacteria</taxon>
        <taxon>Pseudomonadati</taxon>
        <taxon>Bacteroidota</taxon>
        <taxon>Cytophagia</taxon>
        <taxon>Cytophagales</taxon>
        <taxon>Fulvivirgaceae</taxon>
        <taxon>Fulvivirga</taxon>
    </lineage>
</organism>
<protein>
    <submittedName>
        <fullName evidence="1">Uncharacterized protein</fullName>
    </submittedName>
</protein>
<dbReference type="EMBL" id="AMZN01000027">
    <property type="protein sequence ID" value="ELR72100.1"/>
    <property type="molecule type" value="Genomic_DNA"/>
</dbReference>
<dbReference type="RefSeq" id="WP_009579284.1">
    <property type="nucleotide sequence ID" value="NZ_AMZN01000027.1"/>
</dbReference>
<evidence type="ECO:0000313" key="2">
    <source>
        <dbReference type="Proteomes" id="UP000011135"/>
    </source>
</evidence>
<proteinExistence type="predicted"/>
<dbReference type="Proteomes" id="UP000011135">
    <property type="component" value="Unassembled WGS sequence"/>
</dbReference>
<dbReference type="STRING" id="1237149.C900_01842"/>
<keyword evidence="2" id="KW-1185">Reference proteome</keyword>
<sequence length="266" mass="29944">MSNLSDIGFNVETEEDFRKLMEKAYGLGQPIKPSNGTYVLYSDKSGAELWMQLNRKDEFIGANPHFKGKSKRTVCLTATVDRHESELDGAYHSRADPTEGNNPDSGAYPLVFDIPDFRTIAEIVTPKNVDIQLVAFAQELSCYDSERAFNESQYTELKFASQSFIPSGLFSPNGEDTNPPEALGIFTGIIREWEMKTNELTGEQFYWLFVDTLGGEVDVVADPRFFDKKPNINGVVQGQFWLSGRLIDAPKFMSKKKGLFSRLYGK</sequence>
<evidence type="ECO:0000313" key="1">
    <source>
        <dbReference type="EMBL" id="ELR72100.1"/>
    </source>
</evidence>
<dbReference type="eggNOG" id="ENOG5032T83">
    <property type="taxonomic scope" value="Bacteria"/>
</dbReference>
<comment type="caution">
    <text evidence="1">The sequence shown here is derived from an EMBL/GenBank/DDBJ whole genome shotgun (WGS) entry which is preliminary data.</text>
</comment>